<dbReference type="STRING" id="1194090.SAMN05443144_12520"/>
<organism evidence="1 2">
    <name type="scientific">Fodinibius roseus</name>
    <dbReference type="NCBI Taxonomy" id="1194090"/>
    <lineage>
        <taxon>Bacteria</taxon>
        <taxon>Pseudomonadati</taxon>
        <taxon>Balneolota</taxon>
        <taxon>Balneolia</taxon>
        <taxon>Balneolales</taxon>
        <taxon>Balneolaceae</taxon>
        <taxon>Fodinibius</taxon>
    </lineage>
</organism>
<dbReference type="OrthoDB" id="964236at2"/>
<dbReference type="Proteomes" id="UP000184041">
    <property type="component" value="Unassembled WGS sequence"/>
</dbReference>
<dbReference type="RefSeq" id="WP_073067620.1">
    <property type="nucleotide sequence ID" value="NZ_FQUS01000025.1"/>
</dbReference>
<sequence>MLKDFIVETVNQGRIRWQRHALERMMERNIFRTDVKQVLVKGELIEEHPDDSPFPSGLFLGYINDKPLHVVVGGDKENKWCYVVTAYHPDLEHFEPDFKTRKK</sequence>
<dbReference type="AlphaFoldDB" id="A0A1M5IZN0"/>
<dbReference type="InterPro" id="IPR025354">
    <property type="entry name" value="DUF4258"/>
</dbReference>
<protein>
    <recommendedName>
        <fullName evidence="3">DUF4258 domain-containing protein</fullName>
    </recommendedName>
</protein>
<accession>A0A1M5IZN0</accession>
<gene>
    <name evidence="1" type="ORF">SAMN05443144_12520</name>
</gene>
<dbReference type="Pfam" id="PF14076">
    <property type="entry name" value="DUF4258"/>
    <property type="match status" value="1"/>
</dbReference>
<evidence type="ECO:0000313" key="2">
    <source>
        <dbReference type="Proteomes" id="UP000184041"/>
    </source>
</evidence>
<evidence type="ECO:0000313" key="1">
    <source>
        <dbReference type="EMBL" id="SHG33575.1"/>
    </source>
</evidence>
<name>A0A1M5IZN0_9BACT</name>
<proteinExistence type="predicted"/>
<keyword evidence="2" id="KW-1185">Reference proteome</keyword>
<dbReference type="EMBL" id="FQUS01000025">
    <property type="protein sequence ID" value="SHG33575.1"/>
    <property type="molecule type" value="Genomic_DNA"/>
</dbReference>
<evidence type="ECO:0008006" key="3">
    <source>
        <dbReference type="Google" id="ProtNLM"/>
    </source>
</evidence>
<reference evidence="1 2" key="1">
    <citation type="submission" date="2016-11" db="EMBL/GenBank/DDBJ databases">
        <authorList>
            <person name="Jaros S."/>
            <person name="Januszkiewicz K."/>
            <person name="Wedrychowicz H."/>
        </authorList>
    </citation>
    <scope>NUCLEOTIDE SEQUENCE [LARGE SCALE GENOMIC DNA]</scope>
    <source>
        <strain evidence="1 2">DSM 21986</strain>
    </source>
</reference>